<evidence type="ECO:0000256" key="2">
    <source>
        <dbReference type="ARBA" id="ARBA00022692"/>
    </source>
</evidence>
<sequence length="577" mass="63110">MEVEEQQLVQGSLNLDESAASTGKLELTIDEVVDRYVGSLGFSQLLHVFLVSLAWIFDSQSTLVTIFSDAQPPAWRCKADPTSSSACMTKNSSSTNDGSVCNLVPGTWEWVTGNTSSTIAEWNLICERKFLAAIPASLFFLGSILGSAVYGRLADSCLGRKRTLLVSCILTSATAFMTSLSPNVWVYAILRFANGVARSGIGICSLVLSTEAVGRKWCGQVGQYGFFFFTTGFLSLPFLAYPTRTCWRNLYKILALLPLAYSVLLLPLVSESPRWLLIRGRDKEALEVLDTFARFNRKRVPKNIILADPSLNKVNCICEGQANNTSDDKTTKVSCISEGQGNNTSKDKTLWTTKWAAKRMATVMAAGLGVGFVYYGIQLNVENLNFNLYFTVALNATMEVPAVFLGSFLLGFTNRRLLFSVSIYIAGVSCILCSILSNIRGANGNSKTNHSRGSWSQLGIEAIGFMGASTAFDIIYIYCVELFPTNVRNFAVSMLRQALMLGASIAPLLVVLGRLSPSISFLVFGVLSIVSGLLSMWLPETRNAPLYETLKQQEEEEEKLSRSADDLGLQIEPGNNL</sequence>
<evidence type="ECO:0000313" key="7">
    <source>
        <dbReference type="EMBL" id="KAJ7970196.1"/>
    </source>
</evidence>
<feature type="transmembrane region" description="Helical" evidence="5">
    <location>
        <begin position="163"/>
        <end position="180"/>
    </location>
</feature>
<accession>A0AAD7PVW3</accession>
<gene>
    <name evidence="7" type="ORF">O6P43_008418</name>
</gene>
<comment type="subcellular location">
    <subcellularLocation>
        <location evidence="1">Membrane</location>
        <topology evidence="1">Multi-pass membrane protein</topology>
    </subcellularLocation>
</comment>
<protein>
    <submittedName>
        <fullName evidence="7">Organic cation/carnitine transporter like</fullName>
    </submittedName>
</protein>
<feature type="transmembrane region" description="Helical" evidence="5">
    <location>
        <begin position="221"/>
        <end position="241"/>
    </location>
</feature>
<organism evidence="7 8">
    <name type="scientific">Quillaja saponaria</name>
    <name type="common">Soap bark tree</name>
    <dbReference type="NCBI Taxonomy" id="32244"/>
    <lineage>
        <taxon>Eukaryota</taxon>
        <taxon>Viridiplantae</taxon>
        <taxon>Streptophyta</taxon>
        <taxon>Embryophyta</taxon>
        <taxon>Tracheophyta</taxon>
        <taxon>Spermatophyta</taxon>
        <taxon>Magnoliopsida</taxon>
        <taxon>eudicotyledons</taxon>
        <taxon>Gunneridae</taxon>
        <taxon>Pentapetalae</taxon>
        <taxon>rosids</taxon>
        <taxon>fabids</taxon>
        <taxon>Fabales</taxon>
        <taxon>Quillajaceae</taxon>
        <taxon>Quillaja</taxon>
    </lineage>
</organism>
<name>A0AAD7PVW3_QUISA</name>
<feature type="transmembrane region" description="Helical" evidence="5">
    <location>
        <begin position="130"/>
        <end position="151"/>
    </location>
</feature>
<feature type="transmembrane region" description="Helical" evidence="5">
    <location>
        <begin position="253"/>
        <end position="269"/>
    </location>
</feature>
<dbReference type="EMBL" id="JARAOO010000004">
    <property type="protein sequence ID" value="KAJ7970196.1"/>
    <property type="molecule type" value="Genomic_DNA"/>
</dbReference>
<evidence type="ECO:0000313" key="8">
    <source>
        <dbReference type="Proteomes" id="UP001163823"/>
    </source>
</evidence>
<evidence type="ECO:0000256" key="3">
    <source>
        <dbReference type="ARBA" id="ARBA00022989"/>
    </source>
</evidence>
<keyword evidence="3 5" id="KW-1133">Transmembrane helix</keyword>
<reference evidence="7" key="1">
    <citation type="journal article" date="2023" name="Science">
        <title>Elucidation of the pathway for biosynthesis of saponin adjuvants from the soapbark tree.</title>
        <authorList>
            <person name="Reed J."/>
            <person name="Orme A."/>
            <person name="El-Demerdash A."/>
            <person name="Owen C."/>
            <person name="Martin L.B.B."/>
            <person name="Misra R.C."/>
            <person name="Kikuchi S."/>
            <person name="Rejzek M."/>
            <person name="Martin A.C."/>
            <person name="Harkess A."/>
            <person name="Leebens-Mack J."/>
            <person name="Louveau T."/>
            <person name="Stephenson M.J."/>
            <person name="Osbourn A."/>
        </authorList>
    </citation>
    <scope>NUCLEOTIDE SEQUENCE</scope>
    <source>
        <strain evidence="7">S10</strain>
    </source>
</reference>
<dbReference type="AlphaFoldDB" id="A0AAD7PVW3"/>
<dbReference type="Proteomes" id="UP001163823">
    <property type="component" value="Chromosome 4"/>
</dbReference>
<dbReference type="InterPro" id="IPR036259">
    <property type="entry name" value="MFS_trans_sf"/>
</dbReference>
<dbReference type="SUPFAM" id="SSF103473">
    <property type="entry name" value="MFS general substrate transporter"/>
    <property type="match status" value="1"/>
</dbReference>
<feature type="transmembrane region" description="Helical" evidence="5">
    <location>
        <begin position="389"/>
        <end position="410"/>
    </location>
</feature>
<dbReference type="InterPro" id="IPR020846">
    <property type="entry name" value="MFS_dom"/>
</dbReference>
<evidence type="ECO:0000256" key="5">
    <source>
        <dbReference type="SAM" id="Phobius"/>
    </source>
</evidence>
<keyword evidence="4 5" id="KW-0472">Membrane</keyword>
<dbReference type="Gene3D" id="1.20.1250.20">
    <property type="entry name" value="MFS general substrate transporter like domains"/>
    <property type="match status" value="1"/>
</dbReference>
<keyword evidence="2 5" id="KW-0812">Transmembrane</keyword>
<proteinExistence type="predicted"/>
<evidence type="ECO:0000256" key="1">
    <source>
        <dbReference type="ARBA" id="ARBA00004141"/>
    </source>
</evidence>
<dbReference type="GO" id="GO:0022857">
    <property type="term" value="F:transmembrane transporter activity"/>
    <property type="evidence" value="ECO:0007669"/>
    <property type="project" value="InterPro"/>
</dbReference>
<dbReference type="PANTHER" id="PTHR24064">
    <property type="entry name" value="SOLUTE CARRIER FAMILY 22 MEMBER"/>
    <property type="match status" value="1"/>
</dbReference>
<feature type="transmembrane region" description="Helical" evidence="5">
    <location>
        <begin position="417"/>
        <end position="439"/>
    </location>
</feature>
<dbReference type="InterPro" id="IPR005828">
    <property type="entry name" value="MFS_sugar_transport-like"/>
</dbReference>
<evidence type="ECO:0000259" key="6">
    <source>
        <dbReference type="PROSITE" id="PS50850"/>
    </source>
</evidence>
<feature type="transmembrane region" description="Helical" evidence="5">
    <location>
        <begin position="360"/>
        <end position="377"/>
    </location>
</feature>
<evidence type="ECO:0000256" key="4">
    <source>
        <dbReference type="ARBA" id="ARBA00023136"/>
    </source>
</evidence>
<dbReference type="GO" id="GO:0016020">
    <property type="term" value="C:membrane"/>
    <property type="evidence" value="ECO:0007669"/>
    <property type="project" value="UniProtKB-SubCell"/>
</dbReference>
<dbReference type="PROSITE" id="PS50850">
    <property type="entry name" value="MFS"/>
    <property type="match status" value="1"/>
</dbReference>
<dbReference type="KEGG" id="qsa:O6P43_008418"/>
<feature type="transmembrane region" description="Helical" evidence="5">
    <location>
        <begin position="459"/>
        <end position="483"/>
    </location>
</feature>
<feature type="transmembrane region" description="Helical" evidence="5">
    <location>
        <begin position="519"/>
        <end position="538"/>
    </location>
</feature>
<dbReference type="Pfam" id="PF00083">
    <property type="entry name" value="Sugar_tr"/>
    <property type="match status" value="1"/>
</dbReference>
<feature type="transmembrane region" description="Helical" evidence="5">
    <location>
        <begin position="495"/>
        <end position="513"/>
    </location>
</feature>
<comment type="caution">
    <text evidence="7">The sequence shown here is derived from an EMBL/GenBank/DDBJ whole genome shotgun (WGS) entry which is preliminary data.</text>
</comment>
<keyword evidence="8" id="KW-1185">Reference proteome</keyword>
<feature type="domain" description="Major facilitator superfamily (MFS) profile" evidence="6">
    <location>
        <begin position="47"/>
        <end position="543"/>
    </location>
</feature>